<evidence type="ECO:0000256" key="7">
    <source>
        <dbReference type="ARBA" id="ARBA00022692"/>
    </source>
</evidence>
<keyword evidence="9" id="KW-0832">Ubl conjugation</keyword>
<evidence type="ECO:0000256" key="19">
    <source>
        <dbReference type="ARBA" id="ARBA00083207"/>
    </source>
</evidence>
<gene>
    <name evidence="24" type="ORF">HJG63_006663</name>
</gene>
<keyword evidence="25" id="KW-1185">Reference proteome</keyword>
<keyword evidence="12" id="KW-1015">Disulfide bond</keyword>
<evidence type="ECO:0000256" key="18">
    <source>
        <dbReference type="ARBA" id="ARBA00077625"/>
    </source>
</evidence>
<evidence type="ECO:0000256" key="17">
    <source>
        <dbReference type="ARBA" id="ARBA00073010"/>
    </source>
</evidence>
<accession>A0A7J8H0C0</accession>
<comment type="subcellular location">
    <subcellularLocation>
        <location evidence="1">Cell membrane</location>
        <topology evidence="1">Single-pass type I membrane protein</topology>
    </subcellularLocation>
    <subcellularLocation>
        <location evidence="2">Cytoplasm</location>
    </subcellularLocation>
</comment>
<keyword evidence="4" id="KW-1003">Cell membrane</keyword>
<dbReference type="GO" id="GO:0005737">
    <property type="term" value="C:cytoplasm"/>
    <property type="evidence" value="ECO:0007669"/>
    <property type="project" value="UniProtKB-SubCell"/>
</dbReference>
<evidence type="ECO:0000256" key="16">
    <source>
        <dbReference type="ARBA" id="ARBA00061768"/>
    </source>
</evidence>
<evidence type="ECO:0000256" key="11">
    <source>
        <dbReference type="ARBA" id="ARBA00023136"/>
    </source>
</evidence>
<dbReference type="OrthoDB" id="9886749at2759"/>
<proteinExistence type="inferred from homology"/>
<evidence type="ECO:0000256" key="3">
    <source>
        <dbReference type="ARBA" id="ARBA00005399"/>
    </source>
</evidence>
<keyword evidence="8 22" id="KW-0732">Signal</keyword>
<dbReference type="GO" id="GO:0004920">
    <property type="term" value="F:interleukin-10 receptor activity"/>
    <property type="evidence" value="ECO:0007669"/>
    <property type="project" value="TreeGrafter"/>
</dbReference>
<evidence type="ECO:0000256" key="22">
    <source>
        <dbReference type="SAM" id="SignalP"/>
    </source>
</evidence>
<feature type="chain" id="PRO_5029635632" description="Interleukin-10 receptor subunit alpha" evidence="22">
    <location>
        <begin position="24"/>
        <end position="580"/>
    </location>
</feature>
<evidence type="ECO:0000259" key="23">
    <source>
        <dbReference type="Pfam" id="PF01108"/>
    </source>
</evidence>
<feature type="region of interest" description="Disordered" evidence="20">
    <location>
        <begin position="339"/>
        <end position="426"/>
    </location>
</feature>
<dbReference type="FunFam" id="2.60.40.10:FF:000348">
    <property type="entry name" value="Interleukin 20 receptor subunit alpha"/>
    <property type="match status" value="1"/>
</dbReference>
<keyword evidence="13 24" id="KW-0675">Receptor</keyword>
<keyword evidence="14" id="KW-0325">Glycoprotein</keyword>
<dbReference type="Pfam" id="PF01108">
    <property type="entry name" value="Tissue_fac"/>
    <property type="match status" value="1"/>
</dbReference>
<evidence type="ECO:0000256" key="14">
    <source>
        <dbReference type="ARBA" id="ARBA00023180"/>
    </source>
</evidence>
<comment type="caution">
    <text evidence="24">The sequence shown here is derived from an EMBL/GenBank/DDBJ whole genome shotgun (WGS) entry which is preliminary data.</text>
</comment>
<feature type="domain" description="Fibronectin type-III" evidence="23">
    <location>
        <begin position="10"/>
        <end position="113"/>
    </location>
</feature>
<organism evidence="24 25">
    <name type="scientific">Rousettus aegyptiacus</name>
    <name type="common">Egyptian fruit bat</name>
    <name type="synonym">Pteropus aegyptiacus</name>
    <dbReference type="NCBI Taxonomy" id="9407"/>
    <lineage>
        <taxon>Eukaryota</taxon>
        <taxon>Metazoa</taxon>
        <taxon>Chordata</taxon>
        <taxon>Craniata</taxon>
        <taxon>Vertebrata</taxon>
        <taxon>Euteleostomi</taxon>
        <taxon>Mammalia</taxon>
        <taxon>Eutheria</taxon>
        <taxon>Laurasiatheria</taxon>
        <taxon>Chiroptera</taxon>
        <taxon>Yinpterochiroptera</taxon>
        <taxon>Pteropodoidea</taxon>
        <taxon>Pteropodidae</taxon>
        <taxon>Rousettinae</taxon>
        <taxon>Rousettus</taxon>
    </lineage>
</organism>
<comment type="subunit">
    <text evidence="16">Interacts with IL10. Interacts with IL10RB. Interacts (via its cytoplasmic domain) with JAK1 (via N-terminus). Interacts with BTRC; this interaction leads to IL10RA ubiquitination and subsequent degradation. Interacts with STAT3.</text>
</comment>
<dbReference type="AlphaFoldDB" id="A0A7J8H0C0"/>
<dbReference type="Gene3D" id="2.60.40.10">
    <property type="entry name" value="Immunoglobulins"/>
    <property type="match status" value="2"/>
</dbReference>
<dbReference type="FunFam" id="2.60.40.10:FF:001488">
    <property type="entry name" value="Interleukin-10 receptor subunit alpha"/>
    <property type="match status" value="1"/>
</dbReference>
<comment type="similarity">
    <text evidence="3">Belongs to the type II cytokine receptor family.</text>
</comment>
<comment type="function">
    <text evidence="15">Cell surface receptor for the cytokine IL10 that participates in IL10-mediated anti-inflammatory functions, limiting excessive tissue disruption caused by inflammation. Upon binding to IL10, induces a conformational change in IL10RB, allowing IL10RB to bind IL10 as well. In turn, the heterotetrameric assembly complex, composed of two subunits of IL10RA and IL10RB, activates the kinases JAK1 and TYK2 that are constitutively associated with IL10RA and IL10RB respectively. These kinases then phosphorylate specific tyrosine residues in the intracellular domain in IL10RA leading to the recruitment and subsequent phosphorylation of STAT3. Once phosphorylated, STAT3 homodimerizes, translocates to the nucleus and activates the expression of anti-inflammatory genes. In addition, IL10RA-mediated activation of STAT3 inhibits starvation-induced autophagy.</text>
</comment>
<dbReference type="InterPro" id="IPR013783">
    <property type="entry name" value="Ig-like_fold"/>
</dbReference>
<feature type="compositionally biased region" description="Low complexity" evidence="20">
    <location>
        <begin position="361"/>
        <end position="372"/>
    </location>
</feature>
<keyword evidence="7 21" id="KW-0812">Transmembrane</keyword>
<evidence type="ECO:0000256" key="13">
    <source>
        <dbReference type="ARBA" id="ARBA00023170"/>
    </source>
</evidence>
<evidence type="ECO:0000313" key="25">
    <source>
        <dbReference type="Proteomes" id="UP000593571"/>
    </source>
</evidence>
<evidence type="ECO:0000256" key="6">
    <source>
        <dbReference type="ARBA" id="ARBA00022553"/>
    </source>
</evidence>
<dbReference type="Proteomes" id="UP000593571">
    <property type="component" value="Unassembled WGS sequence"/>
</dbReference>
<evidence type="ECO:0000256" key="1">
    <source>
        <dbReference type="ARBA" id="ARBA00004251"/>
    </source>
</evidence>
<name>A0A7J8H0C0_ROUAE</name>
<evidence type="ECO:0000256" key="9">
    <source>
        <dbReference type="ARBA" id="ARBA00022843"/>
    </source>
</evidence>
<keyword evidence="10 21" id="KW-1133">Transmembrane helix</keyword>
<dbReference type="InterPro" id="IPR050650">
    <property type="entry name" value="Type-II_Cytokine-TF_Rcpt"/>
</dbReference>
<dbReference type="InterPro" id="IPR003961">
    <property type="entry name" value="FN3_dom"/>
</dbReference>
<evidence type="ECO:0000256" key="10">
    <source>
        <dbReference type="ARBA" id="ARBA00022989"/>
    </source>
</evidence>
<keyword evidence="6" id="KW-0597">Phosphoprotein</keyword>
<protein>
    <recommendedName>
        <fullName evidence="17">Interleukin-10 receptor subunit alpha</fullName>
    </recommendedName>
    <alternativeName>
        <fullName evidence="19">CDw210a</fullName>
    </alternativeName>
    <alternativeName>
        <fullName evidence="18">Interleukin-10 receptor subunit 1</fullName>
    </alternativeName>
</protein>
<dbReference type="SUPFAM" id="SSF49265">
    <property type="entry name" value="Fibronectin type III"/>
    <property type="match status" value="2"/>
</dbReference>
<dbReference type="GO" id="GO:0005886">
    <property type="term" value="C:plasma membrane"/>
    <property type="evidence" value="ECO:0007669"/>
    <property type="project" value="UniProtKB-SubCell"/>
</dbReference>
<sequence>MLPSLVMPLAALLSLRLGSRAHATELLSPPSVWFEAEFFHHILHWTPIPNQSERTYYEVELLRYGRESWKSIPSCNQTLLLSCDLTMATLDLYHSFGYRAKVRAVDGSQHSNWTIASTRFSKDDVKLTVGSIKLEKRNGIIFGKIQPPRPKLAPKNDTYESIFPYFREYEIAIRKVPGHYEFTNKKVKHENFNFSVPGEVGEFCVKVKPSVSSRVNKGIWSKEECIVLSWQYFTVTNLSIFFTFVPLLCGALTYLLAHQLYVRRRKKLPTVLVFKKSSPFSLIKQLPSPDTQDNICPLDEEAFPKVSQELRNSELHGSTDSGFGSAKPSLQTEEPQFFLPALHPQTGGTLGKRTPLELENSCSSGSSNSTDSGICMQEPSLSLGTGPNWEQQVESNSQGQDDSGIGLVKNSVAQPGDVQDGLSLGHVSPLEPEVTEEKDSAMVAFQGYLKQTRGTEERAAKADCLEEESSSANDLGLKYRMCLDAKNSWPPQALAKGYLKQSHPEMTLAPSKAPTGQWNQPTEKWSLLGLTSCGDLGTSDWNFAHDLIPLDCVVAPDSLLGSFDSDLVTLPLNSSLHSND</sequence>
<dbReference type="InterPro" id="IPR036116">
    <property type="entry name" value="FN3_sf"/>
</dbReference>
<evidence type="ECO:0000256" key="4">
    <source>
        <dbReference type="ARBA" id="ARBA00022475"/>
    </source>
</evidence>
<reference evidence="24 25" key="1">
    <citation type="journal article" date="2020" name="Nature">
        <title>Six reference-quality genomes reveal evolution of bat adaptations.</title>
        <authorList>
            <person name="Jebb D."/>
            <person name="Huang Z."/>
            <person name="Pippel M."/>
            <person name="Hughes G.M."/>
            <person name="Lavrichenko K."/>
            <person name="Devanna P."/>
            <person name="Winkler S."/>
            <person name="Jermiin L.S."/>
            <person name="Skirmuntt E.C."/>
            <person name="Katzourakis A."/>
            <person name="Burkitt-Gray L."/>
            <person name="Ray D.A."/>
            <person name="Sullivan K.A.M."/>
            <person name="Roscito J.G."/>
            <person name="Kirilenko B.M."/>
            <person name="Davalos L.M."/>
            <person name="Corthals A.P."/>
            <person name="Power M.L."/>
            <person name="Jones G."/>
            <person name="Ransome R.D."/>
            <person name="Dechmann D.K.N."/>
            <person name="Locatelli A.G."/>
            <person name="Puechmaille S.J."/>
            <person name="Fedrigo O."/>
            <person name="Jarvis E.D."/>
            <person name="Hiller M."/>
            <person name="Vernes S.C."/>
            <person name="Myers E.W."/>
            <person name="Teeling E.C."/>
        </authorList>
    </citation>
    <scope>NUCLEOTIDE SEQUENCE [LARGE SCALE GENOMIC DNA]</scope>
    <source>
        <strain evidence="24">MRouAeg1</strain>
        <tissue evidence="24">Muscle</tissue>
    </source>
</reference>
<evidence type="ECO:0000313" key="24">
    <source>
        <dbReference type="EMBL" id="KAF6465521.1"/>
    </source>
</evidence>
<feature type="signal peptide" evidence="22">
    <location>
        <begin position="1"/>
        <end position="23"/>
    </location>
</feature>
<dbReference type="PANTHER" id="PTHR20859">
    <property type="entry name" value="INTERFERON/INTERLEUKIN RECEPTOR"/>
    <property type="match status" value="1"/>
</dbReference>
<keyword evidence="5" id="KW-0963">Cytoplasm</keyword>
<evidence type="ECO:0000256" key="2">
    <source>
        <dbReference type="ARBA" id="ARBA00004496"/>
    </source>
</evidence>
<evidence type="ECO:0000256" key="15">
    <source>
        <dbReference type="ARBA" id="ARBA00056745"/>
    </source>
</evidence>
<evidence type="ECO:0000256" key="5">
    <source>
        <dbReference type="ARBA" id="ARBA00022490"/>
    </source>
</evidence>
<dbReference type="EMBL" id="JACASE010000005">
    <property type="protein sequence ID" value="KAF6465521.1"/>
    <property type="molecule type" value="Genomic_DNA"/>
</dbReference>
<keyword evidence="11 21" id="KW-0472">Membrane</keyword>
<evidence type="ECO:0000256" key="20">
    <source>
        <dbReference type="SAM" id="MobiDB-lite"/>
    </source>
</evidence>
<evidence type="ECO:0000256" key="21">
    <source>
        <dbReference type="SAM" id="Phobius"/>
    </source>
</evidence>
<evidence type="ECO:0000256" key="12">
    <source>
        <dbReference type="ARBA" id="ARBA00023157"/>
    </source>
</evidence>
<feature type="transmembrane region" description="Helical" evidence="21">
    <location>
        <begin position="238"/>
        <end position="257"/>
    </location>
</feature>
<feature type="compositionally biased region" description="Polar residues" evidence="20">
    <location>
        <begin position="379"/>
        <end position="401"/>
    </location>
</feature>
<evidence type="ECO:0000256" key="8">
    <source>
        <dbReference type="ARBA" id="ARBA00022729"/>
    </source>
</evidence>
<dbReference type="PANTHER" id="PTHR20859:SF90">
    <property type="entry name" value="INTERLEUKIN-10 RECEPTOR SUBUNIT ALPHA"/>
    <property type="match status" value="1"/>
</dbReference>